<proteinExistence type="inferred from homology"/>
<dbReference type="Gene3D" id="3.20.20.60">
    <property type="entry name" value="Phosphoenolpyruvate-binding domains"/>
    <property type="match status" value="1"/>
</dbReference>
<evidence type="ECO:0000256" key="6">
    <source>
        <dbReference type="RuleBase" id="RU362100"/>
    </source>
</evidence>
<dbReference type="InterPro" id="IPR003700">
    <property type="entry name" value="Pantoate_hydroxy_MeTrfase"/>
</dbReference>
<reference evidence="8 9" key="2">
    <citation type="journal article" date="2012" name="Open Biol.">
        <title>Characteristics of nucleosomes and linker DNA regions on the genome of the basidiomycete Mixia osmundae revealed by mono- and dinucleosome mapping.</title>
        <authorList>
            <person name="Nishida H."/>
            <person name="Kondo S."/>
            <person name="Matsumoto T."/>
            <person name="Suzuki Y."/>
            <person name="Yoshikawa H."/>
            <person name="Taylor T.D."/>
            <person name="Sugiyama J."/>
        </authorList>
    </citation>
    <scope>NUCLEOTIDE SEQUENCE [LARGE SCALE GENOMIC DNA]</scope>
    <source>
        <strain evidence="9">CBS 9802 / IAM 14324 / JCM 22182 / KY 12970</strain>
    </source>
</reference>
<dbReference type="RefSeq" id="XP_014569475.1">
    <property type="nucleotide sequence ID" value="XM_014713989.1"/>
</dbReference>
<gene>
    <name evidence="8" type="primary">Mo06618</name>
    <name evidence="8" type="ORF">E5Q_06618</name>
</gene>
<dbReference type="Pfam" id="PF02548">
    <property type="entry name" value="Pantoate_transf"/>
    <property type="match status" value="1"/>
</dbReference>
<dbReference type="PANTHER" id="PTHR20881">
    <property type="entry name" value="3-METHYL-2-OXOBUTANOATE HYDROXYMETHYLTRANSFERASE"/>
    <property type="match status" value="1"/>
</dbReference>
<dbReference type="UniPathway" id="UPA00028">
    <property type="reaction ID" value="UER00003"/>
</dbReference>
<protein>
    <recommendedName>
        <fullName evidence="3 6">3-methyl-2-oxobutanoate hydroxymethyltransferase</fullName>
        <ecNumber evidence="3 6">2.1.2.11</ecNumber>
    </recommendedName>
</protein>
<keyword evidence="9" id="KW-1185">Reference proteome</keyword>
<feature type="region of interest" description="Disordered" evidence="7">
    <location>
        <begin position="34"/>
        <end position="54"/>
    </location>
</feature>
<evidence type="ECO:0000256" key="4">
    <source>
        <dbReference type="ARBA" id="ARBA00022679"/>
    </source>
</evidence>
<dbReference type="HOGENOM" id="CLU_036645_0_2_1"/>
<dbReference type="NCBIfam" id="TIGR00222">
    <property type="entry name" value="panB"/>
    <property type="match status" value="1"/>
</dbReference>
<organism evidence="8 9">
    <name type="scientific">Mixia osmundae (strain CBS 9802 / IAM 14324 / JCM 22182 / KY 12970)</name>
    <dbReference type="NCBI Taxonomy" id="764103"/>
    <lineage>
        <taxon>Eukaryota</taxon>
        <taxon>Fungi</taxon>
        <taxon>Dikarya</taxon>
        <taxon>Basidiomycota</taxon>
        <taxon>Pucciniomycotina</taxon>
        <taxon>Mixiomycetes</taxon>
        <taxon>Mixiales</taxon>
        <taxon>Mixiaceae</taxon>
        <taxon>Mixia</taxon>
    </lineage>
</organism>
<dbReference type="InterPro" id="IPR015813">
    <property type="entry name" value="Pyrv/PenolPyrv_kinase-like_dom"/>
</dbReference>
<dbReference type="GO" id="GO:0005739">
    <property type="term" value="C:mitochondrion"/>
    <property type="evidence" value="ECO:0007669"/>
    <property type="project" value="TreeGrafter"/>
</dbReference>
<dbReference type="CDD" id="cd06557">
    <property type="entry name" value="KPHMT-like"/>
    <property type="match status" value="1"/>
</dbReference>
<comment type="catalytic activity">
    <reaction evidence="5 6">
        <text>(6R)-5,10-methylene-5,6,7,8-tetrahydrofolate + 3-methyl-2-oxobutanoate + H2O = 2-dehydropantoate + (6S)-5,6,7,8-tetrahydrofolate</text>
        <dbReference type="Rhea" id="RHEA:11824"/>
        <dbReference type="ChEBI" id="CHEBI:11561"/>
        <dbReference type="ChEBI" id="CHEBI:11851"/>
        <dbReference type="ChEBI" id="CHEBI:15377"/>
        <dbReference type="ChEBI" id="CHEBI:15636"/>
        <dbReference type="ChEBI" id="CHEBI:57453"/>
        <dbReference type="EC" id="2.1.2.11"/>
    </reaction>
</comment>
<evidence type="ECO:0000256" key="3">
    <source>
        <dbReference type="ARBA" id="ARBA00012618"/>
    </source>
</evidence>
<evidence type="ECO:0000313" key="9">
    <source>
        <dbReference type="Proteomes" id="UP000009131"/>
    </source>
</evidence>
<dbReference type="NCBIfam" id="NF001452">
    <property type="entry name" value="PRK00311.1"/>
    <property type="match status" value="1"/>
</dbReference>
<evidence type="ECO:0000256" key="2">
    <source>
        <dbReference type="ARBA" id="ARBA00008676"/>
    </source>
</evidence>
<keyword evidence="4 6" id="KW-0808">Transferase</keyword>
<evidence type="ECO:0000256" key="7">
    <source>
        <dbReference type="SAM" id="MobiDB-lite"/>
    </source>
</evidence>
<dbReference type="STRING" id="764103.G7EAQ5"/>
<dbReference type="GO" id="GO:0003864">
    <property type="term" value="F:3-methyl-2-oxobutanoate hydroxymethyltransferase activity"/>
    <property type="evidence" value="ECO:0007669"/>
    <property type="project" value="UniProtKB-EC"/>
</dbReference>
<dbReference type="EMBL" id="BABT02000243">
    <property type="protein sequence ID" value="GAA99915.1"/>
    <property type="molecule type" value="Genomic_DNA"/>
</dbReference>
<sequence length="399" mass="43459">MSTSRQAAQRLLRQAISAEAKTRTSVGVLHANACRPNLPGSEPVASSSHSQTRRYSLLAKPAGSDSTHRAACTCAEQKRFSSRPAEAPPSHSAPTKRKVTLLDIAKAKEREEPITVITAHDYASASWAERSQAVDITLVGDSLAMVACGYQSTTEITLDEFLYHCRAVARGTKSSLLVADMPFGTYHESDDIAVKNAVRIIQEGHMDAVKIEGGAEVADLVRRLTNYGIPVMCHIGLTPQRQSALGGYRVQGKTSQSAMKIYTDAKRLEWAGAFAVVLEAIPSQLASYVTQKLDAMATIGIGAGSGCSGQVLVQLDMLGGFDRFVPRFAKQYLNVAELASSAIKTYSQEIKTRKFPIEGTHTYPMKLSEWEEFLDHAISFDEELEAMDEKIKEQASKMV</sequence>
<dbReference type="HAMAP" id="MF_00156">
    <property type="entry name" value="PanB"/>
    <property type="match status" value="1"/>
</dbReference>
<keyword evidence="6" id="KW-0566">Pantothenate biosynthesis</keyword>
<comment type="pathway">
    <text evidence="1 6">Cofactor biosynthesis; (R)-pantothenate biosynthesis; (R)-pantoate from 3-methyl-2-oxobutanoate: step 1/2.</text>
</comment>
<dbReference type="AlphaFoldDB" id="G7EAQ5"/>
<accession>G7EAQ5</accession>
<evidence type="ECO:0000256" key="5">
    <source>
        <dbReference type="ARBA" id="ARBA00049172"/>
    </source>
</evidence>
<dbReference type="GO" id="GO:0015940">
    <property type="term" value="P:pantothenate biosynthetic process"/>
    <property type="evidence" value="ECO:0007669"/>
    <property type="project" value="UniProtKB-UniPathway"/>
</dbReference>
<evidence type="ECO:0000313" key="8">
    <source>
        <dbReference type="EMBL" id="GAA99915.1"/>
    </source>
</evidence>
<dbReference type="FunFam" id="3.20.20.60:FF:000003">
    <property type="entry name" value="3-methyl-2-oxobutanoate hydroxymethyltransferase"/>
    <property type="match status" value="1"/>
</dbReference>
<comment type="caution">
    <text evidence="8">The sequence shown here is derived from an EMBL/GenBank/DDBJ whole genome shotgun (WGS) entry which is preliminary data.</text>
</comment>
<dbReference type="EC" id="2.1.2.11" evidence="3 6"/>
<dbReference type="Proteomes" id="UP000009131">
    <property type="component" value="Unassembled WGS sequence"/>
</dbReference>
<dbReference type="InParanoid" id="G7EAQ5"/>
<dbReference type="SUPFAM" id="SSF51621">
    <property type="entry name" value="Phosphoenolpyruvate/pyruvate domain"/>
    <property type="match status" value="1"/>
</dbReference>
<dbReference type="eggNOG" id="KOG2949">
    <property type="taxonomic scope" value="Eukaryota"/>
</dbReference>
<comment type="similarity">
    <text evidence="2 6">Belongs to the PanB family.</text>
</comment>
<dbReference type="InterPro" id="IPR040442">
    <property type="entry name" value="Pyrv_kinase-like_dom_sf"/>
</dbReference>
<dbReference type="PANTHER" id="PTHR20881:SF0">
    <property type="entry name" value="3-METHYL-2-OXOBUTANOATE HYDROXYMETHYLTRANSFERASE"/>
    <property type="match status" value="1"/>
</dbReference>
<comment type="function">
    <text evidence="6">Catalyzes the reversible reaction in which hydroxymethyl group from 5,10-methylenetetrahydrofolate is transferred onto alpha-ketoisovalerate to form ketopantoate.</text>
</comment>
<dbReference type="FunCoup" id="G7EAQ5">
    <property type="interactions" value="288"/>
</dbReference>
<dbReference type="OMA" id="MGMEDTN"/>
<dbReference type="GO" id="GO:0000287">
    <property type="term" value="F:magnesium ion binding"/>
    <property type="evidence" value="ECO:0007669"/>
    <property type="project" value="TreeGrafter"/>
</dbReference>
<reference evidence="8 9" key="1">
    <citation type="journal article" date="2011" name="J. Gen. Appl. Microbiol.">
        <title>Draft genome sequencing of the enigmatic basidiomycete Mixia osmundae.</title>
        <authorList>
            <person name="Nishida H."/>
            <person name="Nagatsuka Y."/>
            <person name="Sugiyama J."/>
        </authorList>
    </citation>
    <scope>NUCLEOTIDE SEQUENCE [LARGE SCALE GENOMIC DNA]</scope>
    <source>
        <strain evidence="9">CBS 9802 / IAM 14324 / JCM 22182 / KY 12970</strain>
    </source>
</reference>
<feature type="compositionally biased region" description="Polar residues" evidence="7">
    <location>
        <begin position="44"/>
        <end position="54"/>
    </location>
</feature>
<evidence type="ECO:0000256" key="1">
    <source>
        <dbReference type="ARBA" id="ARBA00005033"/>
    </source>
</evidence>
<name>G7EAQ5_MIXOS</name>
<dbReference type="OrthoDB" id="425211at2759"/>